<name>A0ABQ9YBH1_9EUKA</name>
<proteinExistence type="predicted"/>
<gene>
    <name evidence="2" type="ORF">BLNAU_4115</name>
</gene>
<protein>
    <submittedName>
        <fullName evidence="2">Uncharacterized protein</fullName>
    </submittedName>
</protein>
<evidence type="ECO:0000313" key="3">
    <source>
        <dbReference type="Proteomes" id="UP001281761"/>
    </source>
</evidence>
<organism evidence="2 3">
    <name type="scientific">Blattamonas nauphoetae</name>
    <dbReference type="NCBI Taxonomy" id="2049346"/>
    <lineage>
        <taxon>Eukaryota</taxon>
        <taxon>Metamonada</taxon>
        <taxon>Preaxostyla</taxon>
        <taxon>Oxymonadida</taxon>
        <taxon>Blattamonas</taxon>
    </lineage>
</organism>
<feature type="compositionally biased region" description="Polar residues" evidence="1">
    <location>
        <begin position="47"/>
        <end position="61"/>
    </location>
</feature>
<evidence type="ECO:0000313" key="2">
    <source>
        <dbReference type="EMBL" id="KAK2961028.1"/>
    </source>
</evidence>
<accession>A0ABQ9YBH1</accession>
<dbReference type="Proteomes" id="UP001281761">
    <property type="component" value="Unassembled WGS sequence"/>
</dbReference>
<reference evidence="2 3" key="1">
    <citation type="journal article" date="2022" name="bioRxiv">
        <title>Genomics of Preaxostyla Flagellates Illuminates Evolutionary Transitions and the Path Towards Mitochondrial Loss.</title>
        <authorList>
            <person name="Novak L.V.F."/>
            <person name="Treitli S.C."/>
            <person name="Pyrih J."/>
            <person name="Halakuc P."/>
            <person name="Pipaliya S.V."/>
            <person name="Vacek V."/>
            <person name="Brzon O."/>
            <person name="Soukal P."/>
            <person name="Eme L."/>
            <person name="Dacks J.B."/>
            <person name="Karnkowska A."/>
            <person name="Elias M."/>
            <person name="Hampl V."/>
        </authorList>
    </citation>
    <scope>NUCLEOTIDE SEQUENCE [LARGE SCALE GENOMIC DNA]</scope>
    <source>
        <strain evidence="2">NAU3</strain>
        <tissue evidence="2">Gut</tissue>
    </source>
</reference>
<keyword evidence="3" id="KW-1185">Reference proteome</keyword>
<comment type="caution">
    <text evidence="2">The sequence shown here is derived from an EMBL/GenBank/DDBJ whole genome shotgun (WGS) entry which is preliminary data.</text>
</comment>
<dbReference type="EMBL" id="JARBJD010000019">
    <property type="protein sequence ID" value="KAK2961028.1"/>
    <property type="molecule type" value="Genomic_DNA"/>
</dbReference>
<feature type="region of interest" description="Disordered" evidence="1">
    <location>
        <begin position="23"/>
        <end position="61"/>
    </location>
</feature>
<evidence type="ECO:0000256" key="1">
    <source>
        <dbReference type="SAM" id="MobiDB-lite"/>
    </source>
</evidence>
<sequence>MSSKPTTGYTYSTSGYRSAYAKRLASTKPQSNQSTFERLTSKPKVNPKTTTAQQSSIFVTN</sequence>
<feature type="compositionally biased region" description="Polar residues" evidence="1">
    <location>
        <begin position="27"/>
        <end position="38"/>
    </location>
</feature>